<name>X0AZK6_FUSOX</name>
<reference evidence="2" key="2">
    <citation type="submission" date="2012-05" db="EMBL/GenBank/DDBJ databases">
        <title>Annotation of the Genome Sequence of Fusarium oxysporum f. sp. melonis 26406.</title>
        <authorList>
            <consortium name="The Broad Institute Genomics Platform"/>
            <person name="Ma L.-J."/>
            <person name="Corby-Kistler H."/>
            <person name="Broz K."/>
            <person name="Gale L.R."/>
            <person name="Jonkers W."/>
            <person name="O'Donnell K."/>
            <person name="Ploetz R."/>
            <person name="Steinberg C."/>
            <person name="Schwartz D.C."/>
            <person name="VanEtten H."/>
            <person name="Zhou S."/>
            <person name="Young S.K."/>
            <person name="Zeng Q."/>
            <person name="Gargeya S."/>
            <person name="Fitzgerald M."/>
            <person name="Abouelleil A."/>
            <person name="Alvarado L."/>
            <person name="Chapman S.B."/>
            <person name="Gainer-Dewar J."/>
            <person name="Goldberg J."/>
            <person name="Griggs A."/>
            <person name="Gujja S."/>
            <person name="Hansen M."/>
            <person name="Howarth C."/>
            <person name="Imamovic A."/>
            <person name="Ireland A."/>
            <person name="Larimer J."/>
            <person name="McCowan C."/>
            <person name="Murphy C."/>
            <person name="Pearson M."/>
            <person name="Poon T.W."/>
            <person name="Priest M."/>
            <person name="Roberts A."/>
            <person name="Saif S."/>
            <person name="Shea T."/>
            <person name="Sykes S."/>
            <person name="Wortman J."/>
            <person name="Nusbaum C."/>
            <person name="Birren B."/>
        </authorList>
    </citation>
    <scope>NUCLEOTIDE SEQUENCE</scope>
    <source>
        <strain evidence="2">26406</strain>
    </source>
</reference>
<sequence length="70" mass="6981">MPAPRAFNIPGPAPSVSPSNRRTLGARYRPGCAGSCQFNGGVDGLILGVGELHADGTCGLIGAVGVFGIE</sequence>
<dbReference type="Proteomes" id="UP000030703">
    <property type="component" value="Unassembled WGS sequence"/>
</dbReference>
<reference evidence="2" key="1">
    <citation type="submission" date="2012-04" db="EMBL/GenBank/DDBJ databases">
        <title>The Genome Sequence of Fusarium oxysporum melonis.</title>
        <authorList>
            <consortium name="The Broad Institute Genome Sequencing Platform"/>
            <person name="Ma L.-J."/>
            <person name="Gale L.R."/>
            <person name="Schwartz D.C."/>
            <person name="Zhou S."/>
            <person name="Corby-Kistler H."/>
            <person name="Young S.K."/>
            <person name="Zeng Q."/>
            <person name="Gargeya S."/>
            <person name="Fitzgerald M."/>
            <person name="Haas B."/>
            <person name="Abouelleil A."/>
            <person name="Alvarado L."/>
            <person name="Arachchi H.M."/>
            <person name="Berlin A."/>
            <person name="Brown A."/>
            <person name="Chapman S.B."/>
            <person name="Chen Z."/>
            <person name="Dunbar C."/>
            <person name="Freedman E."/>
            <person name="Gearin G."/>
            <person name="Goldberg J."/>
            <person name="Griggs A."/>
            <person name="Gujja S."/>
            <person name="Heiman D."/>
            <person name="Howarth C."/>
            <person name="Larson L."/>
            <person name="Lui A."/>
            <person name="MacDonald P.J.P."/>
            <person name="Montmayeur A."/>
            <person name="Murphy C."/>
            <person name="Neiman D."/>
            <person name="Pearson M."/>
            <person name="Priest M."/>
            <person name="Roberts A."/>
            <person name="Saif S."/>
            <person name="Shea T."/>
            <person name="Shenoy N."/>
            <person name="Sisk P."/>
            <person name="Stolte C."/>
            <person name="Sykes S."/>
            <person name="Wortman J."/>
            <person name="Nusbaum C."/>
            <person name="Birren B."/>
        </authorList>
    </citation>
    <scope>NUCLEOTIDE SEQUENCE</scope>
    <source>
        <strain evidence="2">26406</strain>
    </source>
</reference>
<accession>X0AZK6</accession>
<organism evidence="2">
    <name type="scientific">Fusarium oxysporum f. sp. melonis 26406</name>
    <dbReference type="NCBI Taxonomy" id="1089452"/>
    <lineage>
        <taxon>Eukaryota</taxon>
        <taxon>Fungi</taxon>
        <taxon>Dikarya</taxon>
        <taxon>Ascomycota</taxon>
        <taxon>Pezizomycotina</taxon>
        <taxon>Sordariomycetes</taxon>
        <taxon>Hypocreomycetidae</taxon>
        <taxon>Hypocreales</taxon>
        <taxon>Nectriaceae</taxon>
        <taxon>Fusarium</taxon>
        <taxon>Fusarium oxysporum species complex</taxon>
    </lineage>
</organism>
<dbReference type="AlphaFoldDB" id="X0AZK6"/>
<feature type="region of interest" description="Disordered" evidence="1">
    <location>
        <begin position="1"/>
        <end position="21"/>
    </location>
</feature>
<dbReference type="EMBL" id="JH659329">
    <property type="protein sequence ID" value="EXK46282.1"/>
    <property type="molecule type" value="Genomic_DNA"/>
</dbReference>
<protein>
    <submittedName>
        <fullName evidence="2">Uncharacterized protein</fullName>
    </submittedName>
</protein>
<gene>
    <name evidence="2" type="ORF">FOMG_00009</name>
</gene>
<evidence type="ECO:0000256" key="1">
    <source>
        <dbReference type="SAM" id="MobiDB-lite"/>
    </source>
</evidence>
<dbReference type="VEuPathDB" id="FungiDB:FOMG_00009"/>
<evidence type="ECO:0000313" key="2">
    <source>
        <dbReference type="EMBL" id="EXK46282.1"/>
    </source>
</evidence>
<dbReference type="HOGENOM" id="CLU_2757881_0_0_1"/>
<proteinExistence type="predicted"/>